<feature type="region of interest" description="Disordered" evidence="7">
    <location>
        <begin position="255"/>
        <end position="275"/>
    </location>
</feature>
<dbReference type="OrthoDB" id="1306014at2759"/>
<evidence type="ECO:0000256" key="7">
    <source>
        <dbReference type="SAM" id="MobiDB-lite"/>
    </source>
</evidence>
<evidence type="ECO:0000256" key="6">
    <source>
        <dbReference type="PROSITE-ProRule" id="PRU00027"/>
    </source>
</evidence>
<reference evidence="9 10" key="1">
    <citation type="journal article" date="2017" name="Mycologia">
        <title>Bifiguratus adelaidae, gen. et sp. nov., a new member of Mucoromycotina in endophytic and soil-dwelling habitats.</title>
        <authorList>
            <person name="Torres-Cruz T.J."/>
            <person name="Billingsley Tobias T.L."/>
            <person name="Almatruk M."/>
            <person name="Hesse C."/>
            <person name="Kuske C.R."/>
            <person name="Desiro A."/>
            <person name="Benucci G.M."/>
            <person name="Bonito G."/>
            <person name="Stajich J.E."/>
            <person name="Dunlap C."/>
            <person name="Arnold A.E."/>
            <person name="Porras-Alfaro A."/>
        </authorList>
    </citation>
    <scope>NUCLEOTIDE SEQUENCE [LARGE SCALE GENOMIC DNA]</scope>
    <source>
        <strain evidence="9 10">AZ0501</strain>
    </source>
</reference>
<proteinExistence type="predicted"/>
<evidence type="ECO:0000256" key="2">
    <source>
        <dbReference type="ARBA" id="ARBA00022723"/>
    </source>
</evidence>
<feature type="compositionally biased region" description="Low complexity" evidence="7">
    <location>
        <begin position="109"/>
        <end position="138"/>
    </location>
</feature>
<dbReference type="PANTHER" id="PTHR23215">
    <property type="entry name" value="ZINC FINGER PROTEIN 207"/>
    <property type="match status" value="1"/>
</dbReference>
<dbReference type="SMART" id="SM00355">
    <property type="entry name" value="ZnF_C2H2"/>
    <property type="match status" value="2"/>
</dbReference>
<sequence length="327" mass="34877">MGKKKKSKESKPWCWYCEREFDDEKVLLDHQRAKHFKCPFCPRRLTTAGGMVVHAQQVHKERISIVQNAIPGRESALTHEIFGMTGIPEEDLIAHEAARNPNKRPRTDASNSPAQAQWQPQQPQSQSYAQTYAAAPVAYAPPPGLPPPGFPPAFPGQYSQFYQPRPPGPPMPYGASWPSAPGIPPPGVPPPGAPGAIPGQPAHPPFPPFTGTPPPASSPYSPASTPTTALAVPQVHTPESYQPVEASNVSAPPADMQAASVNGIPGSTSDAPVTDLPGSGVSFAIRPVAAAKKKTDNSILVYDDNEISPEEKRAQLEKYRYGGVAAA</sequence>
<gene>
    <name evidence="9" type="ORF">BZG36_00206</name>
</gene>
<feature type="compositionally biased region" description="Pro residues" evidence="7">
    <location>
        <begin position="201"/>
        <end position="217"/>
    </location>
</feature>
<dbReference type="Gene3D" id="3.30.160.60">
    <property type="entry name" value="Classic Zinc Finger"/>
    <property type="match status" value="1"/>
</dbReference>
<dbReference type="AlphaFoldDB" id="A0A261Y8P6"/>
<dbReference type="CDD" id="cd20908">
    <property type="entry name" value="SUF4-like"/>
    <property type="match status" value="1"/>
</dbReference>
<dbReference type="GO" id="GO:0005634">
    <property type="term" value="C:nucleus"/>
    <property type="evidence" value="ECO:0007669"/>
    <property type="project" value="UniProtKB-SubCell"/>
</dbReference>
<keyword evidence="10" id="KW-1185">Reference proteome</keyword>
<feature type="compositionally biased region" description="Pro residues" evidence="7">
    <location>
        <begin position="181"/>
        <end position="193"/>
    </location>
</feature>
<evidence type="ECO:0000259" key="8">
    <source>
        <dbReference type="PROSITE" id="PS50808"/>
    </source>
</evidence>
<dbReference type="InterPro" id="IPR003656">
    <property type="entry name" value="Znf_BED"/>
</dbReference>
<feature type="compositionally biased region" description="Pro residues" evidence="7">
    <location>
        <begin position="139"/>
        <end position="154"/>
    </location>
</feature>
<dbReference type="GO" id="GO:0003677">
    <property type="term" value="F:DNA binding"/>
    <property type="evidence" value="ECO:0007669"/>
    <property type="project" value="InterPro"/>
</dbReference>
<evidence type="ECO:0000256" key="4">
    <source>
        <dbReference type="ARBA" id="ARBA00022833"/>
    </source>
</evidence>
<evidence type="ECO:0000256" key="3">
    <source>
        <dbReference type="ARBA" id="ARBA00022771"/>
    </source>
</evidence>
<name>A0A261Y8P6_9FUNG</name>
<evidence type="ECO:0000313" key="9">
    <source>
        <dbReference type="EMBL" id="OZJ07006.1"/>
    </source>
</evidence>
<evidence type="ECO:0000256" key="1">
    <source>
        <dbReference type="ARBA" id="ARBA00004123"/>
    </source>
</evidence>
<comment type="subcellular location">
    <subcellularLocation>
        <location evidence="1">Nucleus</location>
    </subcellularLocation>
</comment>
<dbReference type="InterPro" id="IPR013087">
    <property type="entry name" value="Znf_C2H2_type"/>
</dbReference>
<keyword evidence="4" id="KW-0862">Zinc</keyword>
<dbReference type="PROSITE" id="PS00028">
    <property type="entry name" value="ZINC_FINGER_C2H2_1"/>
    <property type="match status" value="1"/>
</dbReference>
<dbReference type="PROSITE" id="PS50808">
    <property type="entry name" value="ZF_BED"/>
    <property type="match status" value="1"/>
</dbReference>
<feature type="domain" description="BED-type" evidence="8">
    <location>
        <begin position="7"/>
        <end position="66"/>
    </location>
</feature>
<keyword evidence="3 6" id="KW-0863">Zinc-finger</keyword>
<keyword evidence="5" id="KW-0539">Nucleus</keyword>
<organism evidence="9 10">
    <name type="scientific">Bifiguratus adelaidae</name>
    <dbReference type="NCBI Taxonomy" id="1938954"/>
    <lineage>
        <taxon>Eukaryota</taxon>
        <taxon>Fungi</taxon>
        <taxon>Fungi incertae sedis</taxon>
        <taxon>Mucoromycota</taxon>
        <taxon>Mucoromycotina</taxon>
        <taxon>Endogonomycetes</taxon>
        <taxon>Endogonales</taxon>
        <taxon>Endogonales incertae sedis</taxon>
        <taxon>Bifiguratus</taxon>
    </lineage>
</organism>
<comment type="caution">
    <text evidence="9">The sequence shown here is derived from an EMBL/GenBank/DDBJ whole genome shotgun (WGS) entry which is preliminary data.</text>
</comment>
<dbReference type="Proteomes" id="UP000242875">
    <property type="component" value="Unassembled WGS sequence"/>
</dbReference>
<protein>
    <recommendedName>
        <fullName evidence="8">BED-type domain-containing protein</fullName>
    </recommendedName>
</protein>
<keyword evidence="2" id="KW-0479">Metal-binding</keyword>
<evidence type="ECO:0000313" key="10">
    <source>
        <dbReference type="Proteomes" id="UP000242875"/>
    </source>
</evidence>
<dbReference type="GO" id="GO:0008270">
    <property type="term" value="F:zinc ion binding"/>
    <property type="evidence" value="ECO:0007669"/>
    <property type="project" value="UniProtKB-KW"/>
</dbReference>
<accession>A0A261Y8P6</accession>
<dbReference type="EMBL" id="MVBO01000001">
    <property type="protein sequence ID" value="OZJ07006.1"/>
    <property type="molecule type" value="Genomic_DNA"/>
</dbReference>
<dbReference type="PANTHER" id="PTHR23215:SF0">
    <property type="entry name" value="BUB3-INTERACTING AND GLEBS MOTIF-CONTAINING PROTEIN ZNF207"/>
    <property type="match status" value="1"/>
</dbReference>
<dbReference type="PRINTS" id="PR01217">
    <property type="entry name" value="PRICHEXTENSN"/>
</dbReference>
<feature type="region of interest" description="Disordered" evidence="7">
    <location>
        <begin position="100"/>
        <end position="228"/>
    </location>
</feature>
<evidence type="ECO:0000256" key="5">
    <source>
        <dbReference type="ARBA" id="ARBA00023242"/>
    </source>
</evidence>
<feature type="compositionally biased region" description="Low complexity" evidence="7">
    <location>
        <begin position="218"/>
        <end position="228"/>
    </location>
</feature>